<dbReference type="PANTHER" id="PTHR11717">
    <property type="entry name" value="LOW MOLECULAR WEIGHT PROTEIN TYROSINE PHOSPHATASE"/>
    <property type="match status" value="1"/>
</dbReference>
<evidence type="ECO:0000256" key="4">
    <source>
        <dbReference type="SAM" id="MobiDB-lite"/>
    </source>
</evidence>
<organism evidence="6 7">
    <name type="scientific">Coniosporium apollinis</name>
    <dbReference type="NCBI Taxonomy" id="61459"/>
    <lineage>
        <taxon>Eukaryota</taxon>
        <taxon>Fungi</taxon>
        <taxon>Dikarya</taxon>
        <taxon>Ascomycota</taxon>
        <taxon>Pezizomycotina</taxon>
        <taxon>Dothideomycetes</taxon>
        <taxon>Dothideomycetes incertae sedis</taxon>
        <taxon>Coniosporium</taxon>
    </lineage>
</organism>
<keyword evidence="2" id="KW-0378">Hydrolase</keyword>
<reference evidence="6" key="1">
    <citation type="submission" date="2022-10" db="EMBL/GenBank/DDBJ databases">
        <title>Culturing micro-colonial fungi from biological soil crusts in the Mojave desert and describing Neophaeococcomyces mojavensis, and introducing the new genera and species Taxawa tesnikishii.</title>
        <authorList>
            <person name="Kurbessoian T."/>
            <person name="Stajich J.E."/>
        </authorList>
    </citation>
    <scope>NUCLEOTIDE SEQUENCE</scope>
    <source>
        <strain evidence="6">TK_1</strain>
    </source>
</reference>
<accession>A0ABQ9NI70</accession>
<feature type="compositionally biased region" description="Low complexity" evidence="4">
    <location>
        <begin position="8"/>
        <end position="24"/>
    </location>
</feature>
<feature type="region of interest" description="Disordered" evidence="4">
    <location>
        <begin position="1"/>
        <end position="24"/>
    </location>
</feature>
<dbReference type="Pfam" id="PF01451">
    <property type="entry name" value="LMWPc"/>
    <property type="match status" value="1"/>
</dbReference>
<dbReference type="PANTHER" id="PTHR11717:SF7">
    <property type="entry name" value="LOW MOLECULAR WEIGHT PHOSPHOTYROSINE PROTEIN PHOSPHATASE"/>
    <property type="match status" value="1"/>
</dbReference>
<dbReference type="Proteomes" id="UP001172684">
    <property type="component" value="Unassembled WGS sequence"/>
</dbReference>
<protein>
    <submittedName>
        <fullName evidence="6">Low molecular weight phosphotyrosine protein phosphatase</fullName>
    </submittedName>
</protein>
<dbReference type="PRINTS" id="PR00719">
    <property type="entry name" value="LMWPTPASE"/>
</dbReference>
<proteinExistence type="inferred from homology"/>
<dbReference type="SUPFAM" id="SSF52788">
    <property type="entry name" value="Phosphotyrosine protein phosphatases I"/>
    <property type="match status" value="1"/>
</dbReference>
<dbReference type="InterPro" id="IPR023485">
    <property type="entry name" value="Ptyr_pPase"/>
</dbReference>
<dbReference type="Gene3D" id="3.40.50.2300">
    <property type="match status" value="1"/>
</dbReference>
<name>A0ABQ9NI70_9PEZI</name>
<sequence>MTAANGASTTSSPSSTTPSSSSTAKPTSILFVCLGNICRSPMAEGVFRHLLTSSPSHPPITRIDSCGTGAYHIGDPPDPRTMSVLEDHGITSYRHRARKLSRKDFDEFEWIMAMDEDNLDYLSRMRRKIVENKGMSEEEAERLGKVGLWGDFGGNPGEEVVDPYYGARDGFSIAYEQMVRFSRGFLRFLEERGEQGALDELNRS</sequence>
<dbReference type="SMART" id="SM00226">
    <property type="entry name" value="LMWPc"/>
    <property type="match status" value="1"/>
</dbReference>
<comment type="caution">
    <text evidence="6">The sequence shown here is derived from an EMBL/GenBank/DDBJ whole genome shotgun (WGS) entry which is preliminary data.</text>
</comment>
<evidence type="ECO:0000256" key="3">
    <source>
        <dbReference type="ARBA" id="ARBA00022912"/>
    </source>
</evidence>
<evidence type="ECO:0000313" key="7">
    <source>
        <dbReference type="Proteomes" id="UP001172684"/>
    </source>
</evidence>
<gene>
    <name evidence="6" type="primary">stp1</name>
    <name evidence="6" type="ORF">H2201_007716</name>
</gene>
<dbReference type="InterPro" id="IPR050438">
    <property type="entry name" value="LMW_PTPase"/>
</dbReference>
<evidence type="ECO:0000256" key="2">
    <source>
        <dbReference type="ARBA" id="ARBA00022801"/>
    </source>
</evidence>
<evidence type="ECO:0000256" key="1">
    <source>
        <dbReference type="ARBA" id="ARBA00011063"/>
    </source>
</evidence>
<feature type="domain" description="Phosphotyrosine protein phosphatase I" evidence="5">
    <location>
        <begin position="27"/>
        <end position="188"/>
    </location>
</feature>
<dbReference type="CDD" id="cd16343">
    <property type="entry name" value="LMWPTP"/>
    <property type="match status" value="1"/>
</dbReference>
<keyword evidence="3" id="KW-0904">Protein phosphatase</keyword>
<comment type="similarity">
    <text evidence="1">Belongs to the low molecular weight phosphotyrosine protein phosphatase family.</text>
</comment>
<evidence type="ECO:0000313" key="6">
    <source>
        <dbReference type="EMBL" id="KAJ9658636.1"/>
    </source>
</evidence>
<dbReference type="InterPro" id="IPR017867">
    <property type="entry name" value="Tyr_phospatase_low_mol_wt"/>
</dbReference>
<keyword evidence="7" id="KW-1185">Reference proteome</keyword>
<dbReference type="InterPro" id="IPR036196">
    <property type="entry name" value="Ptyr_pPase_sf"/>
</dbReference>
<dbReference type="EMBL" id="JAPDRL010000085">
    <property type="protein sequence ID" value="KAJ9658636.1"/>
    <property type="molecule type" value="Genomic_DNA"/>
</dbReference>
<evidence type="ECO:0000259" key="5">
    <source>
        <dbReference type="SMART" id="SM00226"/>
    </source>
</evidence>